<dbReference type="AlphaFoldDB" id="A0A011PNI3"/>
<evidence type="ECO:0000313" key="17">
    <source>
        <dbReference type="Proteomes" id="UP000021816"/>
    </source>
</evidence>
<dbReference type="GO" id="GO:0005986">
    <property type="term" value="P:sucrose biosynthetic process"/>
    <property type="evidence" value="ECO:0007669"/>
    <property type="project" value="TreeGrafter"/>
</dbReference>
<proteinExistence type="inferred from homology"/>
<keyword evidence="6 12" id="KW-0378">Hydrolase</keyword>
<dbReference type="GO" id="GO:0006094">
    <property type="term" value="P:gluconeogenesis"/>
    <property type="evidence" value="ECO:0007669"/>
    <property type="project" value="UniProtKB-UniRule"/>
</dbReference>
<dbReference type="FunFam" id="3.40.190.80:FF:000011">
    <property type="entry name" value="Fructose-1,6-bisphosphatase class 1"/>
    <property type="match status" value="1"/>
</dbReference>
<dbReference type="PATRIC" id="fig|1454003.3.peg.2977"/>
<evidence type="ECO:0000256" key="1">
    <source>
        <dbReference type="ARBA" id="ARBA00001273"/>
    </source>
</evidence>
<dbReference type="EMBL" id="JEMX01000067">
    <property type="protein sequence ID" value="EXI78567.1"/>
    <property type="molecule type" value="Genomic_DNA"/>
</dbReference>
<keyword evidence="7 12" id="KW-0460">Magnesium</keyword>
<comment type="caution">
    <text evidence="16">The sequence shown here is derived from an EMBL/GenBank/DDBJ whole genome shotgun (WGS) entry which is preliminary data.</text>
</comment>
<dbReference type="CDD" id="cd00354">
    <property type="entry name" value="FBPase"/>
    <property type="match status" value="1"/>
</dbReference>
<dbReference type="NCBIfam" id="NF006778">
    <property type="entry name" value="PRK09293.1-1"/>
    <property type="match status" value="1"/>
</dbReference>
<feature type="binding site" evidence="12">
    <location>
        <position position="117"/>
    </location>
    <ligand>
        <name>Mg(2+)</name>
        <dbReference type="ChEBI" id="CHEBI:18420"/>
        <label>1</label>
    </ligand>
</feature>
<dbReference type="Proteomes" id="UP000021816">
    <property type="component" value="Unassembled WGS sequence"/>
</dbReference>
<gene>
    <name evidence="12 16" type="primary">fbp</name>
    <name evidence="16" type="ORF">AW10_02919</name>
</gene>
<dbReference type="PRINTS" id="PR00115">
    <property type="entry name" value="F16BPHPHTASE"/>
</dbReference>
<evidence type="ECO:0000256" key="5">
    <source>
        <dbReference type="ARBA" id="ARBA00022723"/>
    </source>
</evidence>
<evidence type="ECO:0000259" key="14">
    <source>
        <dbReference type="Pfam" id="PF00316"/>
    </source>
</evidence>
<reference evidence="16 17" key="1">
    <citation type="submission" date="2014-02" db="EMBL/GenBank/DDBJ databases">
        <title>Expanding our view of genomic diversity in Candidatus Accumulibacter clades.</title>
        <authorList>
            <person name="Skennerton C.T."/>
            <person name="Barr J.J."/>
            <person name="Slater F.R."/>
            <person name="Bond P.L."/>
            <person name="Tyson G.W."/>
        </authorList>
    </citation>
    <scope>NUCLEOTIDE SEQUENCE [LARGE SCALE GENOMIC DNA]</scope>
    <source>
        <strain evidence="17">BA-92</strain>
    </source>
</reference>
<sequence>MLCGRTNVTKFLIEEQRRNPALVGDFSMLMSDIVRSCKAIAQGVSRGSLADLLGDAGSENIQGEGQKKLDVLANQAFLRHCEWGGHLAAMASEEMEDIFPIPPEIPRGEYLLVFDPLDGSSNIDVNLSVGSIFSVLRCPENCSGGVPTAVDFLQPGSQQVAAGYALYGPSTMLVLTVGNGTHGFTLDRNIGEFLLTHPNLVISPETREFAINASNERFWEPPVQRYVSECLAGQSGVRGKDFNMRWVASMVAEIHRILMRGGVFLYPRDSKDLSRPGRLRLMYEANPMAMIVAQAGGLASTGSERILDVQPSSLHERVPVIIGSRAEVERIERYHREHETGEDQPFTSPLFSTRTLFRAD</sequence>
<feature type="domain" description="Fructose-1-6-bisphosphatase class I N-terminal" evidence="14">
    <location>
        <begin position="8"/>
        <end position="198"/>
    </location>
</feature>
<evidence type="ECO:0000256" key="11">
    <source>
        <dbReference type="ARBA" id="ARBA00081210"/>
    </source>
</evidence>
<dbReference type="HAMAP" id="MF_01855">
    <property type="entry name" value="FBPase_class1"/>
    <property type="match status" value="1"/>
</dbReference>
<dbReference type="STRING" id="1454003.AW10_02919"/>
<dbReference type="PANTHER" id="PTHR11556">
    <property type="entry name" value="FRUCTOSE-1,6-BISPHOSPHATASE-RELATED"/>
    <property type="match status" value="1"/>
</dbReference>
<evidence type="ECO:0000256" key="4">
    <source>
        <dbReference type="ARBA" id="ARBA00022490"/>
    </source>
</evidence>
<evidence type="ECO:0000256" key="10">
    <source>
        <dbReference type="ARBA" id="ARBA00072069"/>
    </source>
</evidence>
<evidence type="ECO:0000256" key="13">
    <source>
        <dbReference type="RuleBase" id="RU000508"/>
    </source>
</evidence>
<dbReference type="PANTHER" id="PTHR11556:SF35">
    <property type="entry name" value="SEDOHEPTULOSE-1,7-BISPHOSPHATASE, CHLOROPLASTIC"/>
    <property type="match status" value="1"/>
</dbReference>
<dbReference type="Pfam" id="PF00316">
    <property type="entry name" value="FBPase"/>
    <property type="match status" value="1"/>
</dbReference>
<feature type="binding site" evidence="12">
    <location>
        <position position="118"/>
    </location>
    <ligand>
        <name>Mg(2+)</name>
        <dbReference type="ChEBI" id="CHEBI:18420"/>
        <label>2</label>
    </ligand>
</feature>
<dbReference type="Gene3D" id="3.30.540.10">
    <property type="entry name" value="Fructose-1,6-Bisphosphatase, subunit A, domain 1"/>
    <property type="match status" value="1"/>
</dbReference>
<dbReference type="NCBIfam" id="NF006779">
    <property type="entry name" value="PRK09293.1-3"/>
    <property type="match status" value="1"/>
</dbReference>
<dbReference type="InterPro" id="IPR000146">
    <property type="entry name" value="FBPase_class-1"/>
</dbReference>
<dbReference type="PIRSF" id="PIRSF500210">
    <property type="entry name" value="FBPtase"/>
    <property type="match status" value="1"/>
</dbReference>
<evidence type="ECO:0000256" key="7">
    <source>
        <dbReference type="ARBA" id="ARBA00022842"/>
    </source>
</evidence>
<evidence type="ECO:0000256" key="2">
    <source>
        <dbReference type="ARBA" id="ARBA00010941"/>
    </source>
</evidence>
<keyword evidence="8 12" id="KW-0119">Carbohydrate metabolism</keyword>
<dbReference type="GO" id="GO:0030388">
    <property type="term" value="P:fructose 1,6-bisphosphate metabolic process"/>
    <property type="evidence" value="ECO:0007669"/>
    <property type="project" value="TreeGrafter"/>
</dbReference>
<comment type="caution">
    <text evidence="12">Lacks conserved residue(s) required for the propagation of feature annotation.</text>
</comment>
<comment type="cofactor">
    <cofactor evidence="12">
        <name>Mg(2+)</name>
        <dbReference type="ChEBI" id="CHEBI:18420"/>
    </cofactor>
    <text evidence="12">Binds 2 magnesium ions per subunit.</text>
</comment>
<dbReference type="PIRSF" id="PIRSF000904">
    <property type="entry name" value="FBPtase_SBPase"/>
    <property type="match status" value="1"/>
</dbReference>
<evidence type="ECO:0000313" key="16">
    <source>
        <dbReference type="EMBL" id="EXI78567.1"/>
    </source>
</evidence>
<accession>A0A011PNI3</accession>
<dbReference type="InterPro" id="IPR044015">
    <property type="entry name" value="FBPase_C_dom"/>
</dbReference>
<feature type="binding site" evidence="12">
    <location>
        <position position="212"/>
    </location>
    <ligand>
        <name>substrate</name>
    </ligand>
</feature>
<dbReference type="EC" id="3.1.3.11" evidence="3 12"/>
<feature type="binding site" evidence="12">
    <location>
        <position position="115"/>
    </location>
    <ligand>
        <name>Mg(2+)</name>
        <dbReference type="ChEBI" id="CHEBI:18420"/>
        <label>2</label>
    </ligand>
</feature>
<feature type="domain" description="Fructose-1-6-bisphosphatase class 1 C-terminal" evidence="15">
    <location>
        <begin position="203"/>
        <end position="335"/>
    </location>
</feature>
<comment type="pathway">
    <text evidence="9">Carbohydrate biosynthesis.</text>
</comment>
<dbReference type="InterPro" id="IPR028343">
    <property type="entry name" value="FBPtase"/>
</dbReference>
<dbReference type="SUPFAM" id="SSF56655">
    <property type="entry name" value="Carbohydrate phosphatase"/>
    <property type="match status" value="1"/>
</dbReference>
<comment type="subcellular location">
    <subcellularLocation>
        <location evidence="12">Cytoplasm</location>
    </subcellularLocation>
</comment>
<feature type="binding site" evidence="12">
    <location>
        <position position="284"/>
    </location>
    <ligand>
        <name>Mg(2+)</name>
        <dbReference type="ChEBI" id="CHEBI:18420"/>
        <label>2</label>
    </ligand>
</feature>
<dbReference type="GO" id="GO:0006002">
    <property type="term" value="P:fructose 6-phosphate metabolic process"/>
    <property type="evidence" value="ECO:0007669"/>
    <property type="project" value="TreeGrafter"/>
</dbReference>
<dbReference type="FunFam" id="3.30.540.10:FF:000002">
    <property type="entry name" value="Fructose-1,6-bisphosphatase class 1"/>
    <property type="match status" value="1"/>
</dbReference>
<organism evidence="16 17">
    <name type="scientific">Candidatus Accumulibacter appositus</name>
    <dbReference type="NCBI Taxonomy" id="1454003"/>
    <lineage>
        <taxon>Bacteria</taxon>
        <taxon>Pseudomonadati</taxon>
        <taxon>Pseudomonadota</taxon>
        <taxon>Betaproteobacteria</taxon>
        <taxon>Candidatus Accumulibacter</taxon>
    </lineage>
</organism>
<dbReference type="GO" id="GO:0000287">
    <property type="term" value="F:magnesium ion binding"/>
    <property type="evidence" value="ECO:0007669"/>
    <property type="project" value="UniProtKB-UniRule"/>
</dbReference>
<protein>
    <recommendedName>
        <fullName evidence="10 12">Fructose-1,6-bisphosphatase class 1</fullName>
        <shortName evidence="12">FBPase class 1</shortName>
        <ecNumber evidence="3 12">3.1.3.11</ecNumber>
    </recommendedName>
    <alternativeName>
        <fullName evidence="11 12">D-fructose-1,6-bisphosphate 1-phosphohydrolase class 1</fullName>
    </alternativeName>
</protein>
<dbReference type="NCBIfam" id="NF006780">
    <property type="entry name" value="PRK09293.1-4"/>
    <property type="match status" value="1"/>
</dbReference>
<comment type="subunit">
    <text evidence="12">Homotetramer.</text>
</comment>
<dbReference type="Gene3D" id="3.40.190.80">
    <property type="match status" value="1"/>
</dbReference>
<dbReference type="GO" id="GO:0042132">
    <property type="term" value="F:fructose 1,6-bisphosphate 1-phosphatase activity"/>
    <property type="evidence" value="ECO:0007669"/>
    <property type="project" value="UniProtKB-UniRule"/>
</dbReference>
<dbReference type="InterPro" id="IPR033391">
    <property type="entry name" value="FBPase_N"/>
</dbReference>
<evidence type="ECO:0000256" key="8">
    <source>
        <dbReference type="ARBA" id="ARBA00023277"/>
    </source>
</evidence>
<dbReference type="Pfam" id="PF18913">
    <property type="entry name" value="FBPase_C"/>
    <property type="match status" value="1"/>
</dbReference>
<evidence type="ECO:0000256" key="6">
    <source>
        <dbReference type="ARBA" id="ARBA00022801"/>
    </source>
</evidence>
<feature type="binding site" evidence="12">
    <location>
        <position position="93"/>
    </location>
    <ligand>
        <name>Mg(2+)</name>
        <dbReference type="ChEBI" id="CHEBI:18420"/>
        <label>1</label>
    </ligand>
</feature>
<dbReference type="GO" id="GO:0005829">
    <property type="term" value="C:cytosol"/>
    <property type="evidence" value="ECO:0007669"/>
    <property type="project" value="TreeGrafter"/>
</dbReference>
<evidence type="ECO:0000259" key="15">
    <source>
        <dbReference type="Pfam" id="PF18913"/>
    </source>
</evidence>
<dbReference type="GO" id="GO:0006000">
    <property type="term" value="P:fructose metabolic process"/>
    <property type="evidence" value="ECO:0007669"/>
    <property type="project" value="TreeGrafter"/>
</dbReference>
<feature type="binding site" evidence="12">
    <location>
        <position position="115"/>
    </location>
    <ligand>
        <name>Mg(2+)</name>
        <dbReference type="ChEBI" id="CHEBI:18420"/>
        <label>1</label>
    </ligand>
</feature>
<evidence type="ECO:0000256" key="12">
    <source>
        <dbReference type="HAMAP-Rule" id="MF_01855"/>
    </source>
</evidence>
<comment type="catalytic activity">
    <reaction evidence="1 12">
        <text>beta-D-fructose 1,6-bisphosphate + H2O = beta-D-fructose 6-phosphate + phosphate</text>
        <dbReference type="Rhea" id="RHEA:11064"/>
        <dbReference type="ChEBI" id="CHEBI:15377"/>
        <dbReference type="ChEBI" id="CHEBI:32966"/>
        <dbReference type="ChEBI" id="CHEBI:43474"/>
        <dbReference type="ChEBI" id="CHEBI:57634"/>
        <dbReference type="EC" id="3.1.3.11"/>
    </reaction>
</comment>
<keyword evidence="5 12" id="KW-0479">Metal-binding</keyword>
<keyword evidence="4 12" id="KW-0963">Cytoplasm</keyword>
<comment type="similarity">
    <text evidence="2 12 13">Belongs to the FBPase class 1 family.</text>
</comment>
<name>A0A011PNI3_9PROT</name>
<feature type="binding site" evidence="12">
    <location>
        <begin position="118"/>
        <end position="121"/>
    </location>
    <ligand>
        <name>substrate</name>
    </ligand>
</feature>
<evidence type="ECO:0000256" key="9">
    <source>
        <dbReference type="ARBA" id="ARBA00024331"/>
    </source>
</evidence>
<evidence type="ECO:0000256" key="3">
    <source>
        <dbReference type="ARBA" id="ARBA00013093"/>
    </source>
</evidence>